<evidence type="ECO:0000256" key="2">
    <source>
        <dbReference type="ARBA" id="ARBA00022490"/>
    </source>
</evidence>
<evidence type="ECO:0000256" key="8">
    <source>
        <dbReference type="ARBA" id="ARBA00048027"/>
    </source>
</evidence>
<dbReference type="Pfam" id="PF02881">
    <property type="entry name" value="SRP54_N"/>
    <property type="match status" value="1"/>
</dbReference>
<dbReference type="InterPro" id="IPR013822">
    <property type="entry name" value="Signal_recog_particl_SRP54_hlx"/>
</dbReference>
<keyword evidence="1 9" id="KW-1003">Cell membrane</keyword>
<dbReference type="SUPFAM" id="SSF47364">
    <property type="entry name" value="Domain of the SRP/SRP receptor G-proteins"/>
    <property type="match status" value="1"/>
</dbReference>
<dbReference type="NCBIfam" id="TIGR00064">
    <property type="entry name" value="ftsY"/>
    <property type="match status" value="1"/>
</dbReference>
<keyword evidence="7 9" id="KW-0675">Receptor</keyword>
<dbReference type="InterPro" id="IPR004390">
    <property type="entry name" value="SR_rcpt_FtsY"/>
</dbReference>
<evidence type="ECO:0000256" key="1">
    <source>
        <dbReference type="ARBA" id="ARBA00022475"/>
    </source>
</evidence>
<comment type="subcellular location">
    <subcellularLocation>
        <location evidence="9">Cell membrane</location>
        <topology evidence="9">Peripheral membrane protein</topology>
        <orientation evidence="9">Cytoplasmic side</orientation>
    </subcellularLocation>
    <subcellularLocation>
        <location evidence="9">Cytoplasm</location>
    </subcellularLocation>
</comment>
<dbReference type="InterPro" id="IPR036225">
    <property type="entry name" value="SRP/SRP_N"/>
</dbReference>
<dbReference type="SMART" id="SM00382">
    <property type="entry name" value="AAA"/>
    <property type="match status" value="1"/>
</dbReference>
<comment type="catalytic activity">
    <reaction evidence="8 9">
        <text>GTP + H2O = GDP + phosphate + H(+)</text>
        <dbReference type="Rhea" id="RHEA:19669"/>
        <dbReference type="ChEBI" id="CHEBI:15377"/>
        <dbReference type="ChEBI" id="CHEBI:15378"/>
        <dbReference type="ChEBI" id="CHEBI:37565"/>
        <dbReference type="ChEBI" id="CHEBI:43474"/>
        <dbReference type="ChEBI" id="CHEBI:58189"/>
        <dbReference type="EC" id="3.6.5.4"/>
    </reaction>
</comment>
<protein>
    <recommendedName>
        <fullName evidence="9">Signal recognition particle receptor FtsY</fullName>
        <shortName evidence="9">SRP receptor</shortName>
        <ecNumber evidence="9">3.6.5.4</ecNumber>
    </recommendedName>
</protein>
<dbReference type="InterPro" id="IPR000897">
    <property type="entry name" value="SRP54_GTPase_dom"/>
</dbReference>
<dbReference type="InterPro" id="IPR003593">
    <property type="entry name" value="AAA+_ATPase"/>
</dbReference>
<dbReference type="HAMAP" id="MF_00920">
    <property type="entry name" value="FtsY"/>
    <property type="match status" value="1"/>
</dbReference>
<organism evidence="11 12">
    <name type="scientific">Wohlfahrtiimonas larvae</name>
    <dbReference type="NCBI Taxonomy" id="1157986"/>
    <lineage>
        <taxon>Bacteria</taxon>
        <taxon>Pseudomonadati</taxon>
        <taxon>Pseudomonadota</taxon>
        <taxon>Gammaproteobacteria</taxon>
        <taxon>Cardiobacteriales</taxon>
        <taxon>Ignatzschineriaceae</taxon>
        <taxon>Wohlfahrtiimonas</taxon>
    </lineage>
</organism>
<evidence type="ECO:0000256" key="7">
    <source>
        <dbReference type="ARBA" id="ARBA00023170"/>
    </source>
</evidence>
<evidence type="ECO:0000259" key="10">
    <source>
        <dbReference type="PROSITE" id="PS00300"/>
    </source>
</evidence>
<evidence type="ECO:0000256" key="3">
    <source>
        <dbReference type="ARBA" id="ARBA00022741"/>
    </source>
</evidence>
<dbReference type="InterPro" id="IPR027417">
    <property type="entry name" value="P-loop_NTPase"/>
</dbReference>
<comment type="function">
    <text evidence="9">Involved in targeting and insertion of nascent membrane proteins into the cytoplasmic membrane. Acts as a receptor for the complex formed by the signal recognition particle (SRP) and the ribosome-nascent chain (RNC). Interaction with SRP-RNC leads to the transfer of the RNC complex to the Sec translocase for insertion into the membrane, the hydrolysis of GTP by both Ffh and FtsY, and the dissociation of the SRP-FtsY complex into the individual components.</text>
</comment>
<keyword evidence="4 9" id="KW-0378">Hydrolase</keyword>
<proteinExistence type="inferred from homology"/>
<dbReference type="InterPro" id="IPR042101">
    <property type="entry name" value="SRP54_N_sf"/>
</dbReference>
<evidence type="ECO:0000256" key="5">
    <source>
        <dbReference type="ARBA" id="ARBA00023134"/>
    </source>
</evidence>
<dbReference type="Gene3D" id="1.20.120.140">
    <property type="entry name" value="Signal recognition particle SRP54, nucleotide-binding domain"/>
    <property type="match status" value="1"/>
</dbReference>
<dbReference type="CDD" id="cd17874">
    <property type="entry name" value="FtsY"/>
    <property type="match status" value="1"/>
</dbReference>
<dbReference type="EMBL" id="BAABKE010000010">
    <property type="protein sequence ID" value="GAA5104053.1"/>
    <property type="molecule type" value="Genomic_DNA"/>
</dbReference>
<comment type="subunit">
    <text evidence="9">Part of the signal recognition particle protein translocation system, which is composed of SRP and FtsY. SRP is a ribonucleoprotein composed of Ffh and a 4.5S RNA molecule.</text>
</comment>
<evidence type="ECO:0000313" key="11">
    <source>
        <dbReference type="EMBL" id="GAA5104053.1"/>
    </source>
</evidence>
<dbReference type="Gene3D" id="3.40.50.300">
    <property type="entry name" value="P-loop containing nucleotide triphosphate hydrolases"/>
    <property type="match status" value="1"/>
</dbReference>
<feature type="binding site" evidence="9">
    <location>
        <begin position="325"/>
        <end position="332"/>
    </location>
    <ligand>
        <name>GTP</name>
        <dbReference type="ChEBI" id="CHEBI:37565"/>
    </ligand>
</feature>
<comment type="caution">
    <text evidence="11">The sequence shown here is derived from an EMBL/GenBank/DDBJ whole genome shotgun (WGS) entry which is preliminary data.</text>
</comment>
<dbReference type="Pfam" id="PF00448">
    <property type="entry name" value="SRP54"/>
    <property type="match status" value="1"/>
</dbReference>
<keyword evidence="5 9" id="KW-0342">GTP-binding</keyword>
<evidence type="ECO:0000256" key="4">
    <source>
        <dbReference type="ARBA" id="ARBA00022801"/>
    </source>
</evidence>
<dbReference type="SUPFAM" id="SSF52540">
    <property type="entry name" value="P-loop containing nucleoside triphosphate hydrolases"/>
    <property type="match status" value="1"/>
</dbReference>
<dbReference type="RefSeq" id="WP_171973717.1">
    <property type="nucleotide sequence ID" value="NZ_BAABKE010000010.1"/>
</dbReference>
<dbReference type="PANTHER" id="PTHR43134">
    <property type="entry name" value="SIGNAL RECOGNITION PARTICLE RECEPTOR SUBUNIT ALPHA"/>
    <property type="match status" value="1"/>
</dbReference>
<dbReference type="SMART" id="SM00963">
    <property type="entry name" value="SRP54_N"/>
    <property type="match status" value="1"/>
</dbReference>
<evidence type="ECO:0000256" key="6">
    <source>
        <dbReference type="ARBA" id="ARBA00023136"/>
    </source>
</evidence>
<comment type="similarity">
    <text evidence="9">Belongs to the GTP-binding SRP family. FtsY subfamily.</text>
</comment>
<keyword evidence="3 9" id="KW-0547">Nucleotide-binding</keyword>
<feature type="binding site" evidence="9">
    <location>
        <begin position="407"/>
        <end position="411"/>
    </location>
    <ligand>
        <name>GTP</name>
        <dbReference type="ChEBI" id="CHEBI:37565"/>
    </ligand>
</feature>
<feature type="binding site" evidence="9">
    <location>
        <begin position="471"/>
        <end position="474"/>
    </location>
    <ligand>
        <name>GTP</name>
        <dbReference type="ChEBI" id="CHEBI:37565"/>
    </ligand>
</feature>
<keyword evidence="2 9" id="KW-0963">Cytoplasm</keyword>
<reference evidence="12" key="1">
    <citation type="journal article" date="2019" name="Int. J. Syst. Evol. Microbiol.">
        <title>The Global Catalogue of Microorganisms (GCM) 10K type strain sequencing project: providing services to taxonomists for standard genome sequencing and annotation.</title>
        <authorList>
            <consortium name="The Broad Institute Genomics Platform"/>
            <consortium name="The Broad Institute Genome Sequencing Center for Infectious Disease"/>
            <person name="Wu L."/>
            <person name="Ma J."/>
        </authorList>
    </citation>
    <scope>NUCLEOTIDE SEQUENCE [LARGE SCALE GENOMIC DNA]</scope>
    <source>
        <strain evidence="12">JCM 18424</strain>
    </source>
</reference>
<accession>A0ABP9N3A2</accession>
<dbReference type="Proteomes" id="UP001500631">
    <property type="component" value="Unassembled WGS sequence"/>
</dbReference>
<feature type="domain" description="SRP54-type proteins GTP-binding" evidence="10">
    <location>
        <begin position="492"/>
        <end position="505"/>
    </location>
</feature>
<dbReference type="PANTHER" id="PTHR43134:SF1">
    <property type="entry name" value="SIGNAL RECOGNITION PARTICLE RECEPTOR SUBUNIT ALPHA"/>
    <property type="match status" value="1"/>
</dbReference>
<evidence type="ECO:0000313" key="12">
    <source>
        <dbReference type="Proteomes" id="UP001500631"/>
    </source>
</evidence>
<keyword evidence="12" id="KW-1185">Reference proteome</keyword>
<dbReference type="EC" id="3.6.5.4" evidence="9"/>
<dbReference type="SMART" id="SM00962">
    <property type="entry name" value="SRP54"/>
    <property type="match status" value="1"/>
</dbReference>
<sequence length="525" mass="57808">MSEKKGSWFSRLFKSDKKVEEAPKVEEVVENVVEEPGATDDIAVESAALVEMVQQETIAEVEKEEVLEAVAESVVEEKVAQHDALIESVPEEIAEVKQTEDDIEELLVKKNVAEEPKAPELKEEISEQAAILEETVVEPVIALQENHKETIAEIEQEEILEAVAESVVEEKIEQQEVAIESVPETIEDVKSVEENIEAAIEEPVFTEVHQEKPKTGFFARLKERLGKTRDGITSGLADLFVGKKQIDDDILEELETRLLMADVGVEVTQKLIKNITEEVSRKNLSNVDELLALLNREMVEILKPVEQPLIANNDEHQTYVILMVGVNGVGKTTTIGKLAKKFQMEGKSVMLAAGDTFRAAAVEQLKVWGERNNVSVVAQKEGSDPASVIFDAMESARARKVDVLIADTAGRLHTQAGLMQELAKIHRVMKRVDETAPHEVMLVVDASTGQNALNQATQFNEIVPLSGITFTKLDGTAKGGIIFAIADKLKIPVRFIGVGEAIEDLRPFEAESFVSAIVDQANSPK</sequence>
<dbReference type="PROSITE" id="PS00300">
    <property type="entry name" value="SRP54"/>
    <property type="match status" value="1"/>
</dbReference>
<keyword evidence="6 9" id="KW-0472">Membrane</keyword>
<name>A0ABP9N3A2_9GAMM</name>
<evidence type="ECO:0000256" key="9">
    <source>
        <dbReference type="HAMAP-Rule" id="MF_00920"/>
    </source>
</evidence>
<gene>
    <name evidence="9 11" type="primary">ftsY</name>
    <name evidence="11" type="ORF">GCM10023338_23260</name>
</gene>